<evidence type="ECO:0000313" key="3">
    <source>
        <dbReference type="Proteomes" id="UP000236291"/>
    </source>
</evidence>
<reference evidence="2 3" key="1">
    <citation type="journal article" date="2014" name="Am. J. Bot.">
        <title>Genome assembly and annotation for red clover (Trifolium pratense; Fabaceae).</title>
        <authorList>
            <person name="Istvanek J."/>
            <person name="Jaros M."/>
            <person name="Krenek A."/>
            <person name="Repkova J."/>
        </authorList>
    </citation>
    <scope>NUCLEOTIDE SEQUENCE [LARGE SCALE GENOMIC DNA]</scope>
    <source>
        <strain evidence="3">cv. Tatra</strain>
        <tissue evidence="2">Young leaves</tissue>
    </source>
</reference>
<name>A0A2K3NHM6_TRIPR</name>
<organism evidence="2 3">
    <name type="scientific">Trifolium pratense</name>
    <name type="common">Red clover</name>
    <dbReference type="NCBI Taxonomy" id="57577"/>
    <lineage>
        <taxon>Eukaryota</taxon>
        <taxon>Viridiplantae</taxon>
        <taxon>Streptophyta</taxon>
        <taxon>Embryophyta</taxon>
        <taxon>Tracheophyta</taxon>
        <taxon>Spermatophyta</taxon>
        <taxon>Magnoliopsida</taxon>
        <taxon>eudicotyledons</taxon>
        <taxon>Gunneridae</taxon>
        <taxon>Pentapetalae</taxon>
        <taxon>rosids</taxon>
        <taxon>fabids</taxon>
        <taxon>Fabales</taxon>
        <taxon>Fabaceae</taxon>
        <taxon>Papilionoideae</taxon>
        <taxon>50 kb inversion clade</taxon>
        <taxon>NPAAA clade</taxon>
        <taxon>Hologalegina</taxon>
        <taxon>IRL clade</taxon>
        <taxon>Trifolieae</taxon>
        <taxon>Trifolium</taxon>
    </lineage>
</organism>
<dbReference type="Proteomes" id="UP000236291">
    <property type="component" value="Unassembled WGS sequence"/>
</dbReference>
<evidence type="ECO:0000313" key="2">
    <source>
        <dbReference type="EMBL" id="PNY02548.1"/>
    </source>
</evidence>
<evidence type="ECO:0000256" key="1">
    <source>
        <dbReference type="SAM" id="MobiDB-lite"/>
    </source>
</evidence>
<reference evidence="2 3" key="2">
    <citation type="journal article" date="2017" name="Front. Plant Sci.">
        <title>Gene Classification and Mining of Molecular Markers Useful in Red Clover (Trifolium pratense) Breeding.</title>
        <authorList>
            <person name="Istvanek J."/>
            <person name="Dluhosova J."/>
            <person name="Dluhos P."/>
            <person name="Patkova L."/>
            <person name="Nedelnik J."/>
            <person name="Repkova J."/>
        </authorList>
    </citation>
    <scope>NUCLEOTIDE SEQUENCE [LARGE SCALE GENOMIC DNA]</scope>
    <source>
        <strain evidence="3">cv. Tatra</strain>
        <tissue evidence="2">Young leaves</tissue>
    </source>
</reference>
<sequence length="80" mass="8373">MPSEIEASPKTNMLGSSSLNCSMVKETVLSGRGGCGDDGDGDGSGDGSGGDDIGIGEYCELTLWYWRNRKVIKILISGVE</sequence>
<dbReference type="AlphaFoldDB" id="A0A2K3NHM6"/>
<proteinExistence type="predicted"/>
<dbReference type="EMBL" id="ASHM01021496">
    <property type="protein sequence ID" value="PNY02548.1"/>
    <property type="molecule type" value="Genomic_DNA"/>
</dbReference>
<gene>
    <name evidence="2" type="ORF">L195_g025860</name>
</gene>
<comment type="caution">
    <text evidence="2">The sequence shown here is derived from an EMBL/GenBank/DDBJ whole genome shotgun (WGS) entry which is preliminary data.</text>
</comment>
<protein>
    <submittedName>
        <fullName evidence="2">Uncharacterized protein</fullName>
    </submittedName>
</protein>
<feature type="compositionally biased region" description="Gly residues" evidence="1">
    <location>
        <begin position="44"/>
        <end position="53"/>
    </location>
</feature>
<feature type="region of interest" description="Disordered" evidence="1">
    <location>
        <begin position="32"/>
        <end position="53"/>
    </location>
</feature>
<accession>A0A2K3NHM6</accession>